<keyword evidence="3" id="KW-1185">Reference proteome</keyword>
<dbReference type="InterPro" id="IPR032250">
    <property type="entry name" value="DUF4825"/>
</dbReference>
<sequence length="189" mass="22079">MKTRNKAIILLSIVGVILFILVQGVVIPRNNRAKENYIMAQKNPTSHDLKSILKYKSKYMGDISNVSNLFHNLPLNDGQLSFKLIPENFILQVNYKDLEKRYSTEDIERGLMYNSTAAFALIDNLKQIDYSVDTVNYKVARNEFERLYNVKLPMLLEDSTWKEKVQDKLKDNSYVKNYSSNLLRKIEEF</sequence>
<reference evidence="2 3" key="1">
    <citation type="submission" date="2018-01" db="EMBL/GenBank/DDBJ databases">
        <title>Genome Sequencing and Assembly of Anaerobacter polyendosporus strain CT4.</title>
        <authorList>
            <person name="Tachaapaikoon C."/>
            <person name="Sutheeworapong S."/>
            <person name="Jenjaroenpun P."/>
            <person name="Wongsurawat T."/>
            <person name="Nookeaw I."/>
            <person name="Cheawchanlertfa P."/>
            <person name="Kosugi A."/>
            <person name="Cheevadhanarak S."/>
            <person name="Ratanakhanokchai K."/>
        </authorList>
    </citation>
    <scope>NUCLEOTIDE SEQUENCE [LARGE SCALE GENOMIC DNA]</scope>
    <source>
        <strain evidence="2 3">CT4</strain>
    </source>
</reference>
<feature type="domain" description="DUF4825" evidence="1">
    <location>
        <begin position="52"/>
        <end position="134"/>
    </location>
</feature>
<accession>A0A410DVT0</accession>
<dbReference type="KEGG" id="cmah:C1I91_16945"/>
<evidence type="ECO:0000259" key="1">
    <source>
        <dbReference type="Pfam" id="PF16107"/>
    </source>
</evidence>
<dbReference type="EMBL" id="CP025746">
    <property type="protein sequence ID" value="QAA33189.1"/>
    <property type="molecule type" value="Genomic_DNA"/>
</dbReference>
<organism evidence="2 3">
    <name type="scientific">Clostridium manihotivorum</name>
    <dbReference type="NCBI Taxonomy" id="2320868"/>
    <lineage>
        <taxon>Bacteria</taxon>
        <taxon>Bacillati</taxon>
        <taxon>Bacillota</taxon>
        <taxon>Clostridia</taxon>
        <taxon>Eubacteriales</taxon>
        <taxon>Clostridiaceae</taxon>
        <taxon>Clostridium</taxon>
    </lineage>
</organism>
<name>A0A410DVT0_9CLOT</name>
<dbReference type="Pfam" id="PF16107">
    <property type="entry name" value="DUF4825"/>
    <property type="match status" value="1"/>
</dbReference>
<dbReference type="Proteomes" id="UP000286268">
    <property type="component" value="Chromosome"/>
</dbReference>
<dbReference type="OrthoDB" id="2437505at2"/>
<proteinExistence type="predicted"/>
<dbReference type="RefSeq" id="WP_128213915.1">
    <property type="nucleotide sequence ID" value="NZ_CP025746.1"/>
</dbReference>
<evidence type="ECO:0000313" key="3">
    <source>
        <dbReference type="Proteomes" id="UP000286268"/>
    </source>
</evidence>
<gene>
    <name evidence="2" type="ORF">C1I91_16945</name>
</gene>
<evidence type="ECO:0000313" key="2">
    <source>
        <dbReference type="EMBL" id="QAA33189.1"/>
    </source>
</evidence>
<protein>
    <submittedName>
        <fullName evidence="2">DUF4825 domain-containing protein</fullName>
    </submittedName>
</protein>
<dbReference type="AlphaFoldDB" id="A0A410DVT0"/>